<comment type="caution">
    <text evidence="2">The sequence shown here is derived from an EMBL/GenBank/DDBJ whole genome shotgun (WGS) entry which is preliminary data.</text>
</comment>
<dbReference type="Proteomes" id="UP000693738">
    <property type="component" value="Unassembled WGS sequence"/>
</dbReference>
<organism evidence="2 3">
    <name type="scientific">Fusarium equiseti</name>
    <name type="common">Fusarium scirpi</name>
    <dbReference type="NCBI Taxonomy" id="61235"/>
    <lineage>
        <taxon>Eukaryota</taxon>
        <taxon>Fungi</taxon>
        <taxon>Dikarya</taxon>
        <taxon>Ascomycota</taxon>
        <taxon>Pezizomycotina</taxon>
        <taxon>Sordariomycetes</taxon>
        <taxon>Hypocreomycetidae</taxon>
        <taxon>Hypocreales</taxon>
        <taxon>Nectriaceae</taxon>
        <taxon>Fusarium</taxon>
        <taxon>Fusarium incarnatum-equiseti species complex</taxon>
    </lineage>
</organism>
<proteinExistence type="predicted"/>
<evidence type="ECO:0000313" key="3">
    <source>
        <dbReference type="Proteomes" id="UP000693738"/>
    </source>
</evidence>
<dbReference type="EMBL" id="CAJSTJ010000129">
    <property type="protein sequence ID" value="CAG7559473.1"/>
    <property type="molecule type" value="Genomic_DNA"/>
</dbReference>
<feature type="region of interest" description="Disordered" evidence="1">
    <location>
        <begin position="1"/>
        <end position="60"/>
    </location>
</feature>
<accession>A0A8J2ILG9</accession>
<evidence type="ECO:0000313" key="2">
    <source>
        <dbReference type="EMBL" id="CAG7559473.1"/>
    </source>
</evidence>
<protein>
    <submittedName>
        <fullName evidence="2">Uncharacterized protein</fullName>
    </submittedName>
</protein>
<reference evidence="2" key="1">
    <citation type="submission" date="2021-05" db="EMBL/GenBank/DDBJ databases">
        <authorList>
            <person name="Khan N."/>
        </authorList>
    </citation>
    <scope>NUCLEOTIDE SEQUENCE</scope>
</reference>
<evidence type="ECO:0000256" key="1">
    <source>
        <dbReference type="SAM" id="MobiDB-lite"/>
    </source>
</evidence>
<feature type="compositionally biased region" description="Polar residues" evidence="1">
    <location>
        <begin position="38"/>
        <end position="48"/>
    </location>
</feature>
<gene>
    <name evidence="2" type="ORF">FEQUK3_LOCUS5167</name>
</gene>
<dbReference type="AlphaFoldDB" id="A0A8J2ILG9"/>
<sequence>MDTKSDMKAEMPTGTPVPSEKESSRSAENAPTAKEQDTANTESVNETKIASKAELPNDDEGLRKLWTENLQQQMKQTYDEYLPDFSLERRRVWMKHLHVVCNQPPRDENYVGLLPEEVDDFLDFC</sequence>
<name>A0A8J2ILG9_FUSEQ</name>